<name>A0AAD9UL48_RIDPI</name>
<organism evidence="1 2">
    <name type="scientific">Ridgeia piscesae</name>
    <name type="common">Tubeworm</name>
    <dbReference type="NCBI Taxonomy" id="27915"/>
    <lineage>
        <taxon>Eukaryota</taxon>
        <taxon>Metazoa</taxon>
        <taxon>Spiralia</taxon>
        <taxon>Lophotrochozoa</taxon>
        <taxon>Annelida</taxon>
        <taxon>Polychaeta</taxon>
        <taxon>Sedentaria</taxon>
        <taxon>Canalipalpata</taxon>
        <taxon>Sabellida</taxon>
        <taxon>Siboglinidae</taxon>
        <taxon>Ridgeia</taxon>
    </lineage>
</organism>
<reference evidence="1" key="1">
    <citation type="journal article" date="2023" name="Mol. Biol. Evol.">
        <title>Third-Generation Sequencing Reveals the Adaptive Role of the Epigenome in Three Deep-Sea Polychaetes.</title>
        <authorList>
            <person name="Perez M."/>
            <person name="Aroh O."/>
            <person name="Sun Y."/>
            <person name="Lan Y."/>
            <person name="Juniper S.K."/>
            <person name="Young C.R."/>
            <person name="Angers B."/>
            <person name="Qian P.Y."/>
        </authorList>
    </citation>
    <scope>NUCLEOTIDE SEQUENCE</scope>
    <source>
        <strain evidence="1">R07B-5</strain>
    </source>
</reference>
<dbReference type="Proteomes" id="UP001209878">
    <property type="component" value="Unassembled WGS sequence"/>
</dbReference>
<dbReference type="EMBL" id="JAODUO010000015">
    <property type="protein sequence ID" value="KAK2193300.1"/>
    <property type="molecule type" value="Genomic_DNA"/>
</dbReference>
<proteinExistence type="predicted"/>
<keyword evidence="2" id="KW-1185">Reference proteome</keyword>
<gene>
    <name evidence="1" type="ORF">NP493_16g12035</name>
</gene>
<protein>
    <submittedName>
        <fullName evidence="1">Uncharacterized protein</fullName>
    </submittedName>
</protein>
<dbReference type="AlphaFoldDB" id="A0AAD9UL48"/>
<comment type="caution">
    <text evidence="1">The sequence shown here is derived from an EMBL/GenBank/DDBJ whole genome shotgun (WGS) entry which is preliminary data.</text>
</comment>
<evidence type="ECO:0000313" key="2">
    <source>
        <dbReference type="Proteomes" id="UP001209878"/>
    </source>
</evidence>
<sequence>MFPKNRESRTISLNAQYIVAFKNPRDATQVTHLARQMYPGRVKYMQETFKDATSGPYGYLLLDLKQETPEHLRLRTNVFPDEVQYTYLLKIKGDSPHASSFKHVYRRLGKQGDDHRRCRK</sequence>
<accession>A0AAD9UL48</accession>
<evidence type="ECO:0000313" key="1">
    <source>
        <dbReference type="EMBL" id="KAK2193300.1"/>
    </source>
</evidence>